<comment type="caution">
    <text evidence="1">The sequence shown here is derived from an EMBL/GenBank/DDBJ whole genome shotgun (WGS) entry which is preliminary data.</text>
</comment>
<protein>
    <submittedName>
        <fullName evidence="1">Uncharacterized protein</fullName>
    </submittedName>
</protein>
<keyword evidence="2" id="KW-1185">Reference proteome</keyword>
<evidence type="ECO:0000313" key="1">
    <source>
        <dbReference type="EMBL" id="GIY62151.1"/>
    </source>
</evidence>
<accession>A0AAV4UW55</accession>
<proteinExistence type="predicted"/>
<evidence type="ECO:0000313" key="2">
    <source>
        <dbReference type="Proteomes" id="UP001054945"/>
    </source>
</evidence>
<gene>
    <name evidence="1" type="ORF">CEXT_448631</name>
</gene>
<reference evidence="1 2" key="1">
    <citation type="submission" date="2021-06" db="EMBL/GenBank/DDBJ databases">
        <title>Caerostris extrusa draft genome.</title>
        <authorList>
            <person name="Kono N."/>
            <person name="Arakawa K."/>
        </authorList>
    </citation>
    <scope>NUCLEOTIDE SEQUENCE [LARGE SCALE GENOMIC DNA]</scope>
</reference>
<organism evidence="1 2">
    <name type="scientific">Caerostris extrusa</name>
    <name type="common">Bark spider</name>
    <name type="synonym">Caerostris bankana</name>
    <dbReference type="NCBI Taxonomy" id="172846"/>
    <lineage>
        <taxon>Eukaryota</taxon>
        <taxon>Metazoa</taxon>
        <taxon>Ecdysozoa</taxon>
        <taxon>Arthropoda</taxon>
        <taxon>Chelicerata</taxon>
        <taxon>Arachnida</taxon>
        <taxon>Araneae</taxon>
        <taxon>Araneomorphae</taxon>
        <taxon>Entelegynae</taxon>
        <taxon>Araneoidea</taxon>
        <taxon>Araneidae</taxon>
        <taxon>Caerostris</taxon>
    </lineage>
</organism>
<sequence length="146" mass="16308">MNEVYQSQAVISGQNLSWSLTLRPGVKLPHTGPSALHLGISRTRLLMLYNVVTDSRTSQHSPSAFFLPALMIPMTDVCNELLTQSEMALLYHRAIIYSHIRVQSELFSVRQNALIHKHTSKFKCLPLLARVAGPATVTLQSWFPPA</sequence>
<dbReference type="Proteomes" id="UP001054945">
    <property type="component" value="Unassembled WGS sequence"/>
</dbReference>
<dbReference type="AlphaFoldDB" id="A0AAV4UW55"/>
<name>A0AAV4UW55_CAEEX</name>
<dbReference type="EMBL" id="BPLR01013587">
    <property type="protein sequence ID" value="GIY62151.1"/>
    <property type="molecule type" value="Genomic_DNA"/>
</dbReference>